<dbReference type="AlphaFoldDB" id="A0A942YGZ5"/>
<dbReference type="InterPro" id="IPR014197">
    <property type="entry name" value="Sporulation_prot_YunB"/>
</dbReference>
<keyword evidence="1" id="KW-0472">Membrane</keyword>
<keyword evidence="3" id="KW-1185">Reference proteome</keyword>
<dbReference type="EMBL" id="JAGYPG010000002">
    <property type="protein sequence ID" value="MBS4195229.1"/>
    <property type="molecule type" value="Genomic_DNA"/>
</dbReference>
<proteinExistence type="predicted"/>
<reference evidence="2 3" key="1">
    <citation type="submission" date="2021-05" db="EMBL/GenBank/DDBJ databases">
        <title>Novel Bacillus species.</title>
        <authorList>
            <person name="Liu G."/>
        </authorList>
    </citation>
    <scope>NUCLEOTIDE SEQUENCE [LARGE SCALE GENOMIC DNA]</scope>
    <source>
        <strain evidence="3">FJAT-49780</strain>
    </source>
</reference>
<protein>
    <submittedName>
        <fullName evidence="2">Sporulation protein YunB</fullName>
    </submittedName>
</protein>
<dbReference type="PIRSF" id="PIRSF021383">
    <property type="entry name" value="YunB"/>
    <property type="match status" value="1"/>
</dbReference>
<feature type="transmembrane region" description="Helical" evidence="1">
    <location>
        <begin position="16"/>
        <end position="38"/>
    </location>
</feature>
<sequence length="248" mass="27238">MAVFRYRKIRRGPLPFRYVMLLSFVFFIFSTALGLWIVNNGIKPTLINYAESQTNKIAPAVINKAIEDVLPNVKDLNEVAEILPNGAVKYKADIINKTQADLSRAIQVNLKQAEKGNLESLQAETGAQIDYDKSSKGEGIVYSFPIGQATNNALLGNLGPRIPIRFTAVGSVRSSVDSKVEQYPINNIFVTVFIPIEVSVQIIIPFGSKKTVVKQEVPLAIGLFPLAVPDFYNGNGNTNPSIQFPTNP</sequence>
<keyword evidence="1" id="KW-0812">Transmembrane</keyword>
<evidence type="ECO:0000313" key="3">
    <source>
        <dbReference type="Proteomes" id="UP000681414"/>
    </source>
</evidence>
<comment type="caution">
    <text evidence="2">The sequence shown here is derived from an EMBL/GenBank/DDBJ whole genome shotgun (WGS) entry which is preliminary data.</text>
</comment>
<organism evidence="2 3">
    <name type="scientific">Lederbergia citri</name>
    <dbReference type="NCBI Taxonomy" id="2833580"/>
    <lineage>
        <taxon>Bacteria</taxon>
        <taxon>Bacillati</taxon>
        <taxon>Bacillota</taxon>
        <taxon>Bacilli</taxon>
        <taxon>Bacillales</taxon>
        <taxon>Bacillaceae</taxon>
        <taxon>Lederbergia</taxon>
    </lineage>
</organism>
<dbReference type="RefSeq" id="WP_213124461.1">
    <property type="nucleotide sequence ID" value="NZ_JAGYPG010000002.1"/>
</dbReference>
<evidence type="ECO:0000313" key="2">
    <source>
        <dbReference type="EMBL" id="MBS4195229.1"/>
    </source>
</evidence>
<keyword evidence="1" id="KW-1133">Transmembrane helix</keyword>
<gene>
    <name evidence="2" type="primary">yunB</name>
    <name evidence="2" type="ORF">KHA97_09190</name>
</gene>
<dbReference type="Proteomes" id="UP000681414">
    <property type="component" value="Unassembled WGS sequence"/>
</dbReference>
<evidence type="ECO:0000256" key="1">
    <source>
        <dbReference type="SAM" id="Phobius"/>
    </source>
</evidence>
<name>A0A942YGZ5_9BACI</name>
<dbReference type="NCBIfam" id="TIGR02832">
    <property type="entry name" value="spo_yunB"/>
    <property type="match status" value="1"/>
</dbReference>
<dbReference type="Pfam" id="PF09560">
    <property type="entry name" value="Spore_YunB"/>
    <property type="match status" value="1"/>
</dbReference>
<accession>A0A942YGZ5</accession>